<keyword evidence="3" id="KW-1185">Reference proteome</keyword>
<protein>
    <submittedName>
        <fullName evidence="2">Uncharacterized protein</fullName>
    </submittedName>
</protein>
<organism evidence="2 3">
    <name type="scientific">Nematostella vectensis</name>
    <name type="common">Starlet sea anemone</name>
    <dbReference type="NCBI Taxonomy" id="45351"/>
    <lineage>
        <taxon>Eukaryota</taxon>
        <taxon>Metazoa</taxon>
        <taxon>Cnidaria</taxon>
        <taxon>Anthozoa</taxon>
        <taxon>Hexacorallia</taxon>
        <taxon>Actiniaria</taxon>
        <taxon>Edwardsiidae</taxon>
        <taxon>Nematostella</taxon>
    </lineage>
</organism>
<name>A7RUY0_NEMVE</name>
<dbReference type="AlphaFoldDB" id="A7RUY0"/>
<reference evidence="2 3" key="1">
    <citation type="journal article" date="2007" name="Science">
        <title>Sea anemone genome reveals ancestral eumetazoan gene repertoire and genomic organization.</title>
        <authorList>
            <person name="Putnam N.H."/>
            <person name="Srivastava M."/>
            <person name="Hellsten U."/>
            <person name="Dirks B."/>
            <person name="Chapman J."/>
            <person name="Salamov A."/>
            <person name="Terry A."/>
            <person name="Shapiro H."/>
            <person name="Lindquist E."/>
            <person name="Kapitonov V.V."/>
            <person name="Jurka J."/>
            <person name="Genikhovich G."/>
            <person name="Grigoriev I.V."/>
            <person name="Lucas S.M."/>
            <person name="Steele R.E."/>
            <person name="Finnerty J.R."/>
            <person name="Technau U."/>
            <person name="Martindale M.Q."/>
            <person name="Rokhsar D.S."/>
        </authorList>
    </citation>
    <scope>NUCLEOTIDE SEQUENCE [LARGE SCALE GENOMIC DNA]</scope>
    <source>
        <strain evidence="3">CH2 X CH6</strain>
    </source>
</reference>
<proteinExistence type="predicted"/>
<dbReference type="OMA" id="DEWQEPK"/>
<feature type="compositionally biased region" description="Basic residues" evidence="1">
    <location>
        <begin position="116"/>
        <end position="127"/>
    </location>
</feature>
<feature type="region of interest" description="Disordered" evidence="1">
    <location>
        <begin position="59"/>
        <end position="127"/>
    </location>
</feature>
<evidence type="ECO:0000313" key="2">
    <source>
        <dbReference type="EMBL" id="EDO44828.1"/>
    </source>
</evidence>
<dbReference type="EMBL" id="DS469541">
    <property type="protein sequence ID" value="EDO44828.1"/>
    <property type="molecule type" value="Genomic_DNA"/>
</dbReference>
<feature type="region of interest" description="Disordered" evidence="1">
    <location>
        <begin position="141"/>
        <end position="165"/>
    </location>
</feature>
<dbReference type="InParanoid" id="A7RUY0"/>
<evidence type="ECO:0000313" key="3">
    <source>
        <dbReference type="Proteomes" id="UP000001593"/>
    </source>
</evidence>
<sequence>MEGGGKYWVIENSDDERDEELKAFKGNLTGDIPIQILKHYKQIEQDGVIEIKLEEYRKQQKDDLPVKQKRKEDEEDRNADGEIDEKKQNYANDRSVEASAFDYMDDSDEWQEPKRTPKHGRVNKKRVGSLQNVISDLKRFKELDQSVSEDQGSNSGKGKPTHLEKIPSAMGTVAWVWLEFTYEK</sequence>
<evidence type="ECO:0000256" key="1">
    <source>
        <dbReference type="SAM" id="MobiDB-lite"/>
    </source>
</evidence>
<feature type="compositionally biased region" description="Polar residues" evidence="1">
    <location>
        <begin position="145"/>
        <end position="156"/>
    </location>
</feature>
<accession>A7RUY0</accession>
<dbReference type="Pfam" id="PF15364">
    <property type="entry name" value="PAXIP1_C"/>
    <property type="match status" value="1"/>
</dbReference>
<dbReference type="InterPro" id="IPR028213">
    <property type="entry name" value="PA1"/>
</dbReference>
<dbReference type="Proteomes" id="UP000001593">
    <property type="component" value="Unassembled WGS sequence"/>
</dbReference>
<dbReference type="HOGENOM" id="CLU_1469900_0_0_1"/>
<gene>
    <name evidence="2" type="ORF">NEMVEDRAFT_v1g240867</name>
</gene>
<feature type="compositionally biased region" description="Basic and acidic residues" evidence="1">
    <location>
        <begin position="59"/>
        <end position="88"/>
    </location>
</feature>